<name>K2NA13_9HYPH</name>
<protein>
    <submittedName>
        <fullName evidence="1">Carbon-phosphorus lyase complex subunit</fullName>
    </submittedName>
</protein>
<dbReference type="GO" id="GO:0016829">
    <property type="term" value="F:lyase activity"/>
    <property type="evidence" value="ECO:0007669"/>
    <property type="project" value="UniProtKB-KW"/>
</dbReference>
<dbReference type="InterPro" id="IPR008772">
    <property type="entry name" value="Phosphonate_metab_PhnH"/>
</dbReference>
<keyword evidence="1" id="KW-0456">Lyase</keyword>
<accession>K2NA13</accession>
<comment type="caution">
    <text evidence="1">The sequence shown here is derived from an EMBL/GenBank/DDBJ whole genome shotgun (WGS) entry which is preliminary data.</text>
</comment>
<dbReference type="Pfam" id="PF05845">
    <property type="entry name" value="PhnH"/>
    <property type="match status" value="1"/>
</dbReference>
<dbReference type="PATRIC" id="fig|1231190.3.peg.415"/>
<dbReference type="Gene3D" id="3.40.50.11310">
    <property type="entry name" value="Bacterial phosphonate metabolism protein PhnH"/>
    <property type="match status" value="1"/>
</dbReference>
<dbReference type="OrthoDB" id="9814509at2"/>
<proteinExistence type="predicted"/>
<evidence type="ECO:0000313" key="1">
    <source>
        <dbReference type="EMBL" id="EKF44468.1"/>
    </source>
</evidence>
<dbReference type="RefSeq" id="WP_009755715.1">
    <property type="nucleotide sequence ID" value="NZ_AMSI01000001.1"/>
</dbReference>
<dbReference type="NCBIfam" id="TIGR03292">
    <property type="entry name" value="PhnH_redo"/>
    <property type="match status" value="1"/>
</dbReference>
<dbReference type="GO" id="GO:0019634">
    <property type="term" value="P:organic phosphonate metabolic process"/>
    <property type="evidence" value="ECO:0007669"/>
    <property type="project" value="InterPro"/>
</dbReference>
<dbReference type="EMBL" id="AMSI01000001">
    <property type="protein sequence ID" value="EKF44468.1"/>
    <property type="molecule type" value="Genomic_DNA"/>
</dbReference>
<dbReference type="PIRSF" id="PIRSF020680">
    <property type="entry name" value="PhnH"/>
    <property type="match status" value="1"/>
</dbReference>
<dbReference type="AlphaFoldDB" id="K2NA13"/>
<evidence type="ECO:0000313" key="2">
    <source>
        <dbReference type="Proteomes" id="UP000007374"/>
    </source>
</evidence>
<gene>
    <name evidence="1" type="primary">phnH</name>
    <name evidence="1" type="ORF">NA8A_01960</name>
</gene>
<dbReference type="SUPFAM" id="SSF159709">
    <property type="entry name" value="PhnH-like"/>
    <property type="match status" value="1"/>
</dbReference>
<reference evidence="1 2" key="1">
    <citation type="journal article" date="2012" name="J. Bacteriol.">
        <title>Genome Sequence of Nitratireductor indicus Type Strain C115.</title>
        <authorList>
            <person name="Lai Q."/>
            <person name="Li G."/>
            <person name="Yu Z."/>
            <person name="Shao Z."/>
        </authorList>
    </citation>
    <scope>NUCLEOTIDE SEQUENCE [LARGE SCALE GENOMIC DNA]</scope>
    <source>
        <strain evidence="1 2">C115</strain>
    </source>
</reference>
<dbReference type="STRING" id="721133.SAMN05216176_102397"/>
<sequence length="203" mass="21890">MSLASIAIEGGFRNPVFDAQSVFRALMQAMAEPGTVARDLGLTRPPAPLTPEAAAVALTSCDQDTPIWLDAPLAAEEAVRAWLAFHTGAPLTATPSEAHFAFCAEPENLIGLENFAQGSQEYPDRSATLILQVKSLSGGPELLLEGPGIETQRTLAPHPMPRHFTRQWAQNRARFPRGIDLVLVSREGMAALPRTTRIVNQEG</sequence>
<organism evidence="1 2">
    <name type="scientific">Nitratireductor indicus C115</name>
    <dbReference type="NCBI Taxonomy" id="1231190"/>
    <lineage>
        <taxon>Bacteria</taxon>
        <taxon>Pseudomonadati</taxon>
        <taxon>Pseudomonadota</taxon>
        <taxon>Alphaproteobacteria</taxon>
        <taxon>Hyphomicrobiales</taxon>
        <taxon>Phyllobacteriaceae</taxon>
        <taxon>Nitratireductor</taxon>
    </lineage>
</organism>
<dbReference type="Proteomes" id="UP000007374">
    <property type="component" value="Unassembled WGS sequence"/>
</dbReference>
<dbReference type="InterPro" id="IPR038058">
    <property type="entry name" value="PhnH-like_sp"/>
</dbReference>
<keyword evidence="2" id="KW-1185">Reference proteome</keyword>
<dbReference type="eggNOG" id="COG3625">
    <property type="taxonomic scope" value="Bacteria"/>
</dbReference>